<organism evidence="13 14">
    <name type="scientific">Photinus pyralis</name>
    <name type="common">Common eastern firefly</name>
    <name type="synonym">Lampyris pyralis</name>
    <dbReference type="NCBI Taxonomy" id="7054"/>
    <lineage>
        <taxon>Eukaryota</taxon>
        <taxon>Metazoa</taxon>
        <taxon>Ecdysozoa</taxon>
        <taxon>Arthropoda</taxon>
        <taxon>Hexapoda</taxon>
        <taxon>Insecta</taxon>
        <taxon>Pterygota</taxon>
        <taxon>Neoptera</taxon>
        <taxon>Endopterygota</taxon>
        <taxon>Coleoptera</taxon>
        <taxon>Polyphaga</taxon>
        <taxon>Elateriformia</taxon>
        <taxon>Elateroidea</taxon>
        <taxon>Lampyridae</taxon>
        <taxon>Lampyrinae</taxon>
        <taxon>Photinus</taxon>
    </lineage>
</organism>
<evidence type="ECO:0000256" key="6">
    <source>
        <dbReference type="ARBA" id="ARBA00022990"/>
    </source>
</evidence>
<keyword evidence="6" id="KW-0007">Acetylation</keyword>
<evidence type="ECO:0000256" key="5">
    <source>
        <dbReference type="ARBA" id="ARBA00022884"/>
    </source>
</evidence>
<dbReference type="EMBL" id="VVIM01000002">
    <property type="protein sequence ID" value="KAB0802057.1"/>
    <property type="molecule type" value="Genomic_DNA"/>
</dbReference>
<dbReference type="GO" id="GO:0141100">
    <property type="term" value="F:tRNA (guanine(18)-2'-O)-methyltransferase activity"/>
    <property type="evidence" value="ECO:0007669"/>
    <property type="project" value="UniProtKB-EC"/>
</dbReference>
<comment type="caution">
    <text evidence="13">The sequence shown here is derived from an EMBL/GenBank/DDBJ whole genome shotgun (WGS) entry which is preliminary data.</text>
</comment>
<dbReference type="OrthoDB" id="241340at2759"/>
<accession>A0A5N4AXL1</accession>
<evidence type="ECO:0000256" key="4">
    <source>
        <dbReference type="ARBA" id="ARBA00022691"/>
    </source>
</evidence>
<evidence type="ECO:0000256" key="1">
    <source>
        <dbReference type="ARBA" id="ARBA00007228"/>
    </source>
</evidence>
<dbReference type="InterPro" id="IPR045330">
    <property type="entry name" value="TRM3/TARBP1"/>
</dbReference>
<dbReference type="PANTHER" id="PTHR12029">
    <property type="entry name" value="RNA METHYLTRANSFERASE"/>
    <property type="match status" value="1"/>
</dbReference>
<dbReference type="CDD" id="cd18091">
    <property type="entry name" value="SpoU-like_TRM3-like"/>
    <property type="match status" value="1"/>
</dbReference>
<keyword evidence="4" id="KW-0949">S-adenosyl-L-methionine</keyword>
<comment type="similarity">
    <text evidence="1">Belongs to the class IV-like SAM-binding methyltransferase superfamily. RNA methyltransferase TrmH family.</text>
</comment>
<dbReference type="Pfam" id="PF00588">
    <property type="entry name" value="SpoU_methylase"/>
    <property type="match status" value="1"/>
</dbReference>
<keyword evidence="5" id="KW-0694">RNA-binding</keyword>
<sequence length="1264" mass="144625">MDPETNSLRLLSIFLSSYITEDKFDEEIKRTEELPLLQLLLKMKSHLIQMQRHSLTYYPLDGLLGQFVKKNDEVATIIDLALQIQQDTSQYFLLLNYVHNNLLRTESGCLIPYLKLLNLVLSHSVHERERSILLSFLDSQNFDCVINSLLNADDRTVTNYLIVHILPKYLALNTNCTNKTRDFVWKQAVDSQNLDILCTVPNFFLNSTSLSLNVYWKSLQKCLDSTNTILQKQALFLLKESIYLVQKFQLDLDIVSGSATAWANLFMLYEIAREKQLHLVEPAFALLPTINQLHPSWLISIYKILLNHPHNAVCAFAIVHLLHSDWFAAIDVFEQVVACLLPATNKTDFTTNQKIWESFQKFARGVGNFKLEIVIAQSARIRWIPSICYMFYRTMLFGLSISPPPLLVDKVISNINNVPHRTIRTKCFDLVKNSIVPCNLNFDDFVYLNCLLGHDYVILADLNNYVCNIENILTLWQSDHVDLRSVPVLVKVIKTLGGEYLQNLLALFKLGKLNPNVADHLCRVNCLTEHEIAAYLQTRVPNIKEGDRVIIVPSLQHDALNQVINLSTNILLNDTSNNSQIEFAFEIAHRWVDKGGKVDLLSDVLEKWQGKICKFPFSAGVCCNFVQLYSRGQLAISADRLLETIALFEQMMETQNSAVVPAIFSYLGPLVDSCEIIDQLDPFLEFCLKKWKDLRGSELFKTATCNFVESLLINGAILRGNVHALKKSSSMLWSLLELANTCEDIAYSVSVNLHKLSKMSPTVCMYFIPLAVELLLFGEMLQKDHRAEYAVCQLIFSEKRENNPHHQRIMVRGLAAKCVQHLLKSEQHKKNADTITALLLNKYLKHFSKRYFSDSQIHLTKLRILQGLLLVHDHTVDQKQPLIDTLLNSLSNESHQVSVKFFIIWLLIRLLSTNENCIQIITSVMEKTCKVHASTIIAFIPILYHVALLRNQEAFFSELFKIMLPWTMGAHFNLRLYAQIGVIKLYQLIKSRGFHALCDQYKHILSCVSEVLDKTERKVDVIDEFIFDKFDPYIDYNLEMIYYGIPHITHVTCDEYENMIHIFNCTSRYTVQDLNHWRPSQPKLVKDLRPDVGTNIIQKKMTPQEGTKSPGELIVVASLIDKIPNLGGLSRTCEVFGVKQLTVSSLSVVKNSEFQNLSMSSENWVNIVEVKSEQLQQFLLSMKESGYTIVGAEQTLDSIKLNDFRFPIKCVLLLGNEKEGIPPNLLSFVDQCVEIPQLGVVRSLNVHVAAATFIWEYTKTYIKL</sequence>
<keyword evidence="3" id="KW-0808">Transferase</keyword>
<evidence type="ECO:0000256" key="9">
    <source>
        <dbReference type="ARBA" id="ARBA00093594"/>
    </source>
</evidence>
<evidence type="ECO:0000256" key="11">
    <source>
        <dbReference type="ARBA" id="ARBA00093656"/>
    </source>
</evidence>
<dbReference type="InterPro" id="IPR001537">
    <property type="entry name" value="SpoU_MeTrfase"/>
</dbReference>
<dbReference type="EC" id="2.1.1.34" evidence="9"/>
<dbReference type="SUPFAM" id="SSF75217">
    <property type="entry name" value="alpha/beta knot"/>
    <property type="match status" value="1"/>
</dbReference>
<keyword evidence="14" id="KW-1185">Reference proteome</keyword>
<dbReference type="InParanoid" id="A0A5N4AXL1"/>
<dbReference type="InterPro" id="IPR044748">
    <property type="entry name" value="Trm3/TARBP1_C"/>
</dbReference>
<evidence type="ECO:0000313" key="13">
    <source>
        <dbReference type="EMBL" id="KAB0802057.1"/>
    </source>
</evidence>
<dbReference type="Gene3D" id="3.40.1280.10">
    <property type="match status" value="1"/>
</dbReference>
<dbReference type="InterPro" id="IPR029026">
    <property type="entry name" value="tRNA_m1G_MTases_N"/>
</dbReference>
<evidence type="ECO:0000256" key="2">
    <source>
        <dbReference type="ARBA" id="ARBA00022603"/>
    </source>
</evidence>
<keyword evidence="2" id="KW-0489">Methyltransferase</keyword>
<comment type="catalytic activity">
    <reaction evidence="7">
        <text>guanosine(18) in tRNA + S-adenosyl-L-methionine = 2'-O-methylguanosine(18) in tRNA + S-adenosyl-L-homocysteine + H(+)</text>
        <dbReference type="Rhea" id="RHEA:20077"/>
        <dbReference type="Rhea" id="RHEA-COMP:10190"/>
        <dbReference type="Rhea" id="RHEA-COMP:10192"/>
        <dbReference type="ChEBI" id="CHEBI:15378"/>
        <dbReference type="ChEBI" id="CHEBI:57856"/>
        <dbReference type="ChEBI" id="CHEBI:59789"/>
        <dbReference type="ChEBI" id="CHEBI:74269"/>
        <dbReference type="ChEBI" id="CHEBI:74445"/>
        <dbReference type="EC" id="2.1.1.34"/>
    </reaction>
    <physiologicalReaction direction="left-to-right" evidence="7">
        <dbReference type="Rhea" id="RHEA:20078"/>
    </physiologicalReaction>
</comment>
<evidence type="ECO:0000256" key="10">
    <source>
        <dbReference type="ARBA" id="ARBA00093636"/>
    </source>
</evidence>
<reference evidence="13 14" key="1">
    <citation type="journal article" date="2018" name="Elife">
        <title>Firefly genomes illuminate parallel origins of bioluminescence in beetles.</title>
        <authorList>
            <person name="Fallon T.R."/>
            <person name="Lower S.E."/>
            <person name="Chang C.H."/>
            <person name="Bessho-Uehara M."/>
            <person name="Martin G.J."/>
            <person name="Bewick A.J."/>
            <person name="Behringer M."/>
            <person name="Debat H.J."/>
            <person name="Wong I."/>
            <person name="Day J.C."/>
            <person name="Suvorov A."/>
            <person name="Silva C.J."/>
            <person name="Stanger-Hall K.F."/>
            <person name="Hall D.W."/>
            <person name="Schmitz R.J."/>
            <person name="Nelson D.R."/>
            <person name="Lewis S.M."/>
            <person name="Shigenobu S."/>
            <person name="Bybee S.M."/>
            <person name="Larracuente A.M."/>
            <person name="Oba Y."/>
            <person name="Weng J.K."/>
        </authorList>
    </citation>
    <scope>NUCLEOTIDE SEQUENCE [LARGE SCALE GENOMIC DNA]</scope>
    <source>
        <strain evidence="13">1611_PpyrPB1</strain>
        <tissue evidence="13">Whole body</tissue>
    </source>
</reference>
<gene>
    <name evidence="13" type="ORF">PPYR_04243</name>
</gene>
<dbReference type="GO" id="GO:0030488">
    <property type="term" value="P:tRNA methylation"/>
    <property type="evidence" value="ECO:0007669"/>
    <property type="project" value="InterPro"/>
</dbReference>
<dbReference type="InterPro" id="IPR029028">
    <property type="entry name" value="Alpha/beta_knot_MTases"/>
</dbReference>
<dbReference type="AlphaFoldDB" id="A0A5N4AXL1"/>
<dbReference type="Proteomes" id="UP000327044">
    <property type="component" value="Unassembled WGS sequence"/>
</dbReference>
<comment type="function">
    <text evidence="8">S-adenosyl-L-methionine-dependent 2'-O-ribose methyltransferase that catalyzes the formation of 2'-O-methylguanosine at position 18 (Gm18) in a subset of tRNA. Selectively mediates Gm18 methylation of tRNAGln-TTG/CTG and tRNASer-TGA/GCT. Gm18 modification can enhance the stability of modified tRNAs.</text>
</comment>
<evidence type="ECO:0000313" key="14">
    <source>
        <dbReference type="Proteomes" id="UP000327044"/>
    </source>
</evidence>
<dbReference type="PANTHER" id="PTHR12029:SF11">
    <property type="entry name" value="METHYLTRANSFERASE TARBP1-RELATED"/>
    <property type="match status" value="1"/>
</dbReference>
<evidence type="ECO:0000256" key="8">
    <source>
        <dbReference type="ARBA" id="ARBA00093361"/>
    </source>
</evidence>
<feature type="domain" description="tRNA/rRNA methyltransferase SpoU type" evidence="12">
    <location>
        <begin position="1113"/>
        <end position="1254"/>
    </location>
</feature>
<evidence type="ECO:0000256" key="3">
    <source>
        <dbReference type="ARBA" id="ARBA00022679"/>
    </source>
</evidence>
<protein>
    <recommendedName>
        <fullName evidence="10">tRNA (guanosine(18)-2'-O)-methyltransferase TARBP1</fullName>
        <ecNumber evidence="9">2.1.1.34</ecNumber>
    </recommendedName>
    <alternativeName>
        <fullName evidence="11">TAR RNA-binding protein 1</fullName>
    </alternativeName>
</protein>
<dbReference type="GO" id="GO:0003723">
    <property type="term" value="F:RNA binding"/>
    <property type="evidence" value="ECO:0007669"/>
    <property type="project" value="UniProtKB-KW"/>
</dbReference>
<proteinExistence type="inferred from homology"/>
<name>A0A5N4AXL1_PHOPY</name>
<dbReference type="FunFam" id="3.40.1280.10:FF:000010">
    <property type="entry name" value="probable methyltransferase TARBP1"/>
    <property type="match status" value="1"/>
</dbReference>
<evidence type="ECO:0000259" key="12">
    <source>
        <dbReference type="Pfam" id="PF00588"/>
    </source>
</evidence>
<evidence type="ECO:0000256" key="7">
    <source>
        <dbReference type="ARBA" id="ARBA00093266"/>
    </source>
</evidence>